<accession>A0A6A7C0U9</accession>
<dbReference type="InterPro" id="IPR051959">
    <property type="entry name" value="PAK1-Kinase_Regulator"/>
</dbReference>
<dbReference type="AlphaFoldDB" id="A0A6A7C0U9"/>
<evidence type="ECO:0000256" key="1">
    <source>
        <dbReference type="PROSITE-ProRule" id="PRU00221"/>
    </source>
</evidence>
<feature type="region of interest" description="Disordered" evidence="2">
    <location>
        <begin position="402"/>
        <end position="430"/>
    </location>
</feature>
<evidence type="ECO:0000313" key="3">
    <source>
        <dbReference type="EMBL" id="KAF2861084.1"/>
    </source>
</evidence>
<dbReference type="Proteomes" id="UP000799421">
    <property type="component" value="Unassembled WGS sequence"/>
</dbReference>
<gene>
    <name evidence="3" type="ORF">K470DRAFT_281721</name>
</gene>
<sequence>MAKGTETTGKLEAEPSKITKPRTGTSNHSAPVQLNIIYGSYEHVLHGLTVTVALNEDGIRQLESEDKFLFTPHASIIKCLAISPPDGNLNRRILATGGADDKINLYSIGGGSNKTLGSLLHHDRAITCLAFSANKKLFSAAEDNTIAISRPKDWTVLSTLKAPLPKAQGRPSGDTARIDDLPAGINSFAIHPDQKLMLSVGRGEKCIRTWDLTTGEKAGVLNFSKKILESVGLGKFDRKEGIAVAWSEKGSTFCIAFETGIAVMGLDAKLKAVALPEPRTKLHSMTVLRKTTLVVSTEDGRVLFFRISDLPAEEKAELVRLPRVGYMGGRENGVKSRIKCVEIVDVDSSSFLVVAAGSDGTIRIWHITYEELKDGKGLIGRGLGSIETGNRITCLGAYRDYSEENEDDDGDSKSQDEWESDLGPPSDASEVLDDYTFVRRRKKRFWTP</sequence>
<dbReference type="PROSITE" id="PS50082">
    <property type="entry name" value="WD_REPEATS_2"/>
    <property type="match status" value="1"/>
</dbReference>
<dbReference type="InterPro" id="IPR001680">
    <property type="entry name" value="WD40_rpt"/>
</dbReference>
<dbReference type="Gene3D" id="2.130.10.10">
    <property type="entry name" value="YVTN repeat-like/Quinoprotein amine dehydrogenase"/>
    <property type="match status" value="1"/>
</dbReference>
<proteinExistence type="predicted"/>
<feature type="region of interest" description="Disordered" evidence="2">
    <location>
        <begin position="1"/>
        <end position="29"/>
    </location>
</feature>
<dbReference type="PANTHER" id="PTHR44675">
    <property type="entry name" value="PAK1 INTERACTING PROTEIN 1"/>
    <property type="match status" value="1"/>
</dbReference>
<reference evidence="3" key="1">
    <citation type="journal article" date="2020" name="Stud. Mycol.">
        <title>101 Dothideomycetes genomes: a test case for predicting lifestyles and emergence of pathogens.</title>
        <authorList>
            <person name="Haridas S."/>
            <person name="Albert R."/>
            <person name="Binder M."/>
            <person name="Bloem J."/>
            <person name="Labutti K."/>
            <person name="Salamov A."/>
            <person name="Andreopoulos B."/>
            <person name="Baker S."/>
            <person name="Barry K."/>
            <person name="Bills G."/>
            <person name="Bluhm B."/>
            <person name="Cannon C."/>
            <person name="Castanera R."/>
            <person name="Culley D."/>
            <person name="Daum C."/>
            <person name="Ezra D."/>
            <person name="Gonzalez J."/>
            <person name="Henrissat B."/>
            <person name="Kuo A."/>
            <person name="Liang C."/>
            <person name="Lipzen A."/>
            <person name="Lutzoni F."/>
            <person name="Magnuson J."/>
            <person name="Mondo S."/>
            <person name="Nolan M."/>
            <person name="Ohm R."/>
            <person name="Pangilinan J."/>
            <person name="Park H.-J."/>
            <person name="Ramirez L."/>
            <person name="Alfaro M."/>
            <person name="Sun H."/>
            <person name="Tritt A."/>
            <person name="Yoshinaga Y."/>
            <person name="Zwiers L.-H."/>
            <person name="Turgeon B."/>
            <person name="Goodwin S."/>
            <person name="Spatafora J."/>
            <person name="Crous P."/>
            <person name="Grigoriev I."/>
        </authorList>
    </citation>
    <scope>NUCLEOTIDE SEQUENCE</scope>
    <source>
        <strain evidence="3">CBS 480.64</strain>
    </source>
</reference>
<evidence type="ECO:0000313" key="4">
    <source>
        <dbReference type="Proteomes" id="UP000799421"/>
    </source>
</evidence>
<dbReference type="SUPFAM" id="SSF50978">
    <property type="entry name" value="WD40 repeat-like"/>
    <property type="match status" value="1"/>
</dbReference>
<dbReference type="PANTHER" id="PTHR44675:SF1">
    <property type="entry name" value="P21-ACTIVATED PROTEIN KINASE-INTERACTING PROTEIN 1"/>
    <property type="match status" value="1"/>
</dbReference>
<keyword evidence="4" id="KW-1185">Reference proteome</keyword>
<protein>
    <submittedName>
        <fullName evidence="3">Putative 60S ribosome biogenesis protein Mak11</fullName>
    </submittedName>
</protein>
<name>A0A6A7C0U9_9PEZI</name>
<dbReference type="InterPro" id="IPR036322">
    <property type="entry name" value="WD40_repeat_dom_sf"/>
</dbReference>
<dbReference type="SMART" id="SM00320">
    <property type="entry name" value="WD40"/>
    <property type="match status" value="4"/>
</dbReference>
<dbReference type="OrthoDB" id="308449at2759"/>
<evidence type="ECO:0000256" key="2">
    <source>
        <dbReference type="SAM" id="MobiDB-lite"/>
    </source>
</evidence>
<feature type="repeat" description="WD" evidence="1">
    <location>
        <begin position="334"/>
        <end position="367"/>
    </location>
</feature>
<organism evidence="3 4">
    <name type="scientific">Piedraia hortae CBS 480.64</name>
    <dbReference type="NCBI Taxonomy" id="1314780"/>
    <lineage>
        <taxon>Eukaryota</taxon>
        <taxon>Fungi</taxon>
        <taxon>Dikarya</taxon>
        <taxon>Ascomycota</taxon>
        <taxon>Pezizomycotina</taxon>
        <taxon>Dothideomycetes</taxon>
        <taxon>Dothideomycetidae</taxon>
        <taxon>Capnodiales</taxon>
        <taxon>Piedraiaceae</taxon>
        <taxon>Piedraia</taxon>
    </lineage>
</organism>
<dbReference type="EMBL" id="MU005975">
    <property type="protein sequence ID" value="KAF2861084.1"/>
    <property type="molecule type" value="Genomic_DNA"/>
</dbReference>
<dbReference type="Pfam" id="PF00400">
    <property type="entry name" value="WD40"/>
    <property type="match status" value="3"/>
</dbReference>
<keyword evidence="1" id="KW-0853">WD repeat</keyword>
<dbReference type="InterPro" id="IPR015943">
    <property type="entry name" value="WD40/YVTN_repeat-like_dom_sf"/>
</dbReference>